<comment type="subunit">
    <text evidence="5 16">Homodimer.</text>
</comment>
<comment type="catalytic activity">
    <reaction evidence="1 16">
        <text>(R)-pantothenate + ATP = (R)-4'-phosphopantothenate + ADP + H(+)</text>
        <dbReference type="Rhea" id="RHEA:16373"/>
        <dbReference type="ChEBI" id="CHEBI:10986"/>
        <dbReference type="ChEBI" id="CHEBI:15378"/>
        <dbReference type="ChEBI" id="CHEBI:29032"/>
        <dbReference type="ChEBI" id="CHEBI:30616"/>
        <dbReference type="ChEBI" id="CHEBI:456216"/>
        <dbReference type="EC" id="2.7.1.33"/>
    </reaction>
</comment>
<keyword evidence="9 16" id="KW-0547">Nucleotide-binding</keyword>
<dbReference type="EMBL" id="AQHY01000007">
    <property type="protein sequence ID" value="EOA57780.1"/>
    <property type="molecule type" value="Genomic_DNA"/>
</dbReference>
<feature type="binding site" evidence="16">
    <location>
        <position position="116"/>
    </location>
    <ligand>
        <name>K(+)</name>
        <dbReference type="ChEBI" id="CHEBI:29103"/>
    </ligand>
</feature>
<evidence type="ECO:0000256" key="7">
    <source>
        <dbReference type="ARBA" id="ARBA00022490"/>
    </source>
</evidence>
<evidence type="ECO:0000256" key="3">
    <source>
        <dbReference type="ARBA" id="ARBA00004496"/>
    </source>
</evidence>
<proteinExistence type="inferred from homology"/>
<dbReference type="InterPro" id="IPR043129">
    <property type="entry name" value="ATPase_NBD"/>
</dbReference>
<dbReference type="AlphaFoldDB" id="U6RMP3"/>
<dbReference type="GO" id="GO:0046872">
    <property type="term" value="F:metal ion binding"/>
    <property type="evidence" value="ECO:0007669"/>
    <property type="project" value="UniProtKB-KW"/>
</dbReference>
<dbReference type="InterPro" id="IPR004619">
    <property type="entry name" value="Type_III_PanK"/>
</dbReference>
<evidence type="ECO:0000313" key="17">
    <source>
        <dbReference type="EMBL" id="EOA57780.1"/>
    </source>
</evidence>
<dbReference type="GO" id="GO:0005737">
    <property type="term" value="C:cytoplasm"/>
    <property type="evidence" value="ECO:0007669"/>
    <property type="project" value="UniProtKB-SubCell"/>
</dbReference>
<comment type="pathway">
    <text evidence="4 16">Cofactor biosynthesis; coenzyme A biosynthesis; CoA from (R)-pantothenate: step 1/5.</text>
</comment>
<dbReference type="RefSeq" id="WP_005936769.1">
    <property type="nucleotide sequence ID" value="NZ_KB890320.1"/>
</dbReference>
<evidence type="ECO:0000256" key="1">
    <source>
        <dbReference type="ARBA" id="ARBA00001206"/>
    </source>
</evidence>
<evidence type="ECO:0000256" key="12">
    <source>
        <dbReference type="ARBA" id="ARBA00022958"/>
    </source>
</evidence>
<feature type="active site" description="Proton acceptor" evidence="16">
    <location>
        <position position="95"/>
    </location>
</feature>
<evidence type="ECO:0000256" key="5">
    <source>
        <dbReference type="ARBA" id="ARBA00011738"/>
    </source>
</evidence>
<dbReference type="OrthoDB" id="9804707at2"/>
<dbReference type="CDD" id="cd24015">
    <property type="entry name" value="ASKHA_NBD_PanK-III"/>
    <property type="match status" value="1"/>
</dbReference>
<gene>
    <name evidence="16" type="primary">coaX</name>
    <name evidence="17" type="ORF">HMPREF1534_00547</name>
</gene>
<evidence type="ECO:0000256" key="8">
    <source>
        <dbReference type="ARBA" id="ARBA00022679"/>
    </source>
</evidence>
<dbReference type="HAMAP" id="MF_01274">
    <property type="entry name" value="Pantothen_kinase_3"/>
    <property type="match status" value="1"/>
</dbReference>
<comment type="cofactor">
    <cofactor evidence="16">
        <name>NH4(+)</name>
        <dbReference type="ChEBI" id="CHEBI:28938"/>
    </cofactor>
    <cofactor evidence="16">
        <name>K(+)</name>
        <dbReference type="ChEBI" id="CHEBI:29103"/>
    </cofactor>
    <text evidence="16">A monovalent cation. Ammonium or potassium.</text>
</comment>
<reference evidence="17 18" key="1">
    <citation type="submission" date="2013-04" db="EMBL/GenBank/DDBJ databases">
        <title>The Genome Sequence of Bacteroides massiliensis DSM 17679.</title>
        <authorList>
            <consortium name="The Broad Institute Genomics Platform"/>
            <person name="Earl A."/>
            <person name="Ward D."/>
            <person name="Feldgarden M."/>
            <person name="Gevers D."/>
            <person name="Martens E."/>
            <person name="Fenner L."/>
            <person name="Roux V."/>
            <person name="Mallet M.N."/>
            <person name="Raoult D."/>
            <person name="Walker B."/>
            <person name="Young S."/>
            <person name="Zeng Q."/>
            <person name="Gargeya S."/>
            <person name="Fitzgerald M."/>
            <person name="Haas B."/>
            <person name="Abouelleil A."/>
            <person name="Allen A.W."/>
            <person name="Alvarado L."/>
            <person name="Arachchi H.M."/>
            <person name="Berlin A.M."/>
            <person name="Chapman S.B."/>
            <person name="Gainer-Dewar J."/>
            <person name="Goldberg J."/>
            <person name="Griggs A."/>
            <person name="Gujja S."/>
            <person name="Hansen M."/>
            <person name="Howarth C."/>
            <person name="Imamovic A."/>
            <person name="Ireland A."/>
            <person name="Larimer J."/>
            <person name="McCowan C."/>
            <person name="Murphy C."/>
            <person name="Pearson M."/>
            <person name="Poon T.W."/>
            <person name="Priest M."/>
            <person name="Roberts A."/>
            <person name="Saif S."/>
            <person name="Shea T."/>
            <person name="Sisk P."/>
            <person name="Sykes S."/>
            <person name="Wortman J."/>
            <person name="Nusbaum C."/>
            <person name="Birren B."/>
        </authorList>
    </citation>
    <scope>NUCLEOTIDE SEQUENCE [LARGE SCALE GENOMIC DNA]</scope>
    <source>
        <strain evidence="18">B84634 / Timone 84634 / DSM 17679 / JCM 13223</strain>
    </source>
</reference>
<feature type="binding site" evidence="16">
    <location>
        <position position="86"/>
    </location>
    <ligand>
        <name>substrate</name>
    </ligand>
</feature>
<sequence length="242" mass="26953">MNLIIDIGNSVAKLAIFDKDELVEVFRGSNHSLDSLPMLCSRYPLERGIIASVITLSNTIRRQLDKLPFKIIELSHETPVPITNLYKTPQTLGMDRLAAVVAATWLKPNNDILVIDAGTCVTYDFIDAQHQYHGGNISPGMRMRFKALNIFTDKLPKVSAKGDIPLYGQTTETAIRAGVIRGMELEMSGYISLIQKNYPGVLVFLTGGDDFSFDTNLKSIIFADRFLVLKGLNRILSYNDKL</sequence>
<dbReference type="eggNOG" id="COG1521">
    <property type="taxonomic scope" value="Bacteria"/>
</dbReference>
<evidence type="ECO:0000256" key="13">
    <source>
        <dbReference type="ARBA" id="ARBA00022993"/>
    </source>
</evidence>
<dbReference type="SUPFAM" id="SSF53067">
    <property type="entry name" value="Actin-like ATPase domain"/>
    <property type="match status" value="2"/>
</dbReference>
<dbReference type="Proteomes" id="UP000017831">
    <property type="component" value="Unassembled WGS sequence"/>
</dbReference>
<comment type="similarity">
    <text evidence="14 16">Belongs to the type III pantothenate kinase family.</text>
</comment>
<feature type="binding site" evidence="16">
    <location>
        <position position="119"/>
    </location>
    <ligand>
        <name>ATP</name>
        <dbReference type="ChEBI" id="CHEBI:30616"/>
    </ligand>
</feature>
<accession>U6RMP3</accession>
<keyword evidence="12 16" id="KW-0630">Potassium</keyword>
<dbReference type="STRING" id="1121098.HMPREF1534_00547"/>
<evidence type="ECO:0000313" key="18">
    <source>
        <dbReference type="Proteomes" id="UP000017831"/>
    </source>
</evidence>
<dbReference type="PATRIC" id="fig|1121098.3.peg.557"/>
<comment type="function">
    <text evidence="16">Catalyzes the phosphorylation of pantothenate (Pan), the first step in CoA biosynthesis.</text>
</comment>
<dbReference type="GO" id="GO:0015937">
    <property type="term" value="P:coenzyme A biosynthetic process"/>
    <property type="evidence" value="ECO:0007669"/>
    <property type="project" value="UniProtKB-UniRule"/>
</dbReference>
<dbReference type="PANTHER" id="PTHR34265">
    <property type="entry name" value="TYPE III PANTOTHENATE KINASE"/>
    <property type="match status" value="1"/>
</dbReference>
<keyword evidence="18" id="KW-1185">Reference proteome</keyword>
<evidence type="ECO:0000256" key="4">
    <source>
        <dbReference type="ARBA" id="ARBA00005225"/>
    </source>
</evidence>
<protein>
    <recommendedName>
        <fullName evidence="15 16">Type III pantothenate kinase</fullName>
        <ecNumber evidence="6 16">2.7.1.33</ecNumber>
    </recommendedName>
    <alternativeName>
        <fullName evidence="16">PanK-III</fullName>
    </alternativeName>
    <alternativeName>
        <fullName evidence="16">Pantothenic acid kinase</fullName>
    </alternativeName>
</protein>
<organism evidence="17 18">
    <name type="scientific">Phocaeicola massiliensis B84634 = Timone 84634 = DSM 17679 = JCM 13223</name>
    <dbReference type="NCBI Taxonomy" id="1121098"/>
    <lineage>
        <taxon>Bacteria</taxon>
        <taxon>Pseudomonadati</taxon>
        <taxon>Bacteroidota</taxon>
        <taxon>Bacteroidia</taxon>
        <taxon>Bacteroidales</taxon>
        <taxon>Bacteroidaceae</taxon>
        <taxon>Phocaeicola</taxon>
    </lineage>
</organism>
<keyword evidence="10 16" id="KW-0418">Kinase</keyword>
<keyword evidence="13 16" id="KW-0173">Coenzyme A biosynthesis</keyword>
<comment type="subcellular location">
    <subcellularLocation>
        <location evidence="3 16">Cytoplasm</location>
    </subcellularLocation>
</comment>
<evidence type="ECO:0000256" key="14">
    <source>
        <dbReference type="ARBA" id="ARBA00038036"/>
    </source>
</evidence>
<dbReference type="HOGENOM" id="CLU_066627_2_0_10"/>
<evidence type="ECO:0000256" key="15">
    <source>
        <dbReference type="ARBA" id="ARBA00040883"/>
    </source>
</evidence>
<evidence type="ECO:0000256" key="9">
    <source>
        <dbReference type="ARBA" id="ARBA00022741"/>
    </source>
</evidence>
<evidence type="ECO:0000256" key="6">
    <source>
        <dbReference type="ARBA" id="ARBA00012102"/>
    </source>
</evidence>
<dbReference type="GO" id="GO:0005524">
    <property type="term" value="F:ATP binding"/>
    <property type="evidence" value="ECO:0007669"/>
    <property type="project" value="UniProtKB-UniRule"/>
</dbReference>
<feature type="binding site" evidence="16">
    <location>
        <begin position="93"/>
        <end position="96"/>
    </location>
    <ligand>
        <name>substrate</name>
    </ligand>
</feature>
<feature type="binding site" evidence="16">
    <location>
        <position position="171"/>
    </location>
    <ligand>
        <name>substrate</name>
    </ligand>
</feature>
<keyword evidence="8 16" id="KW-0808">Transferase</keyword>
<feature type="binding site" evidence="16">
    <location>
        <begin position="6"/>
        <end position="13"/>
    </location>
    <ligand>
        <name>ATP</name>
        <dbReference type="ChEBI" id="CHEBI:30616"/>
    </ligand>
</feature>
<keyword evidence="16" id="KW-0479">Metal-binding</keyword>
<keyword evidence="7 16" id="KW-0963">Cytoplasm</keyword>
<dbReference type="EC" id="2.7.1.33" evidence="6 16"/>
<dbReference type="Pfam" id="PF03309">
    <property type="entry name" value="Pan_kinase"/>
    <property type="match status" value="1"/>
</dbReference>
<dbReference type="NCBIfam" id="NF009854">
    <property type="entry name" value="PRK13320.1-6"/>
    <property type="match status" value="1"/>
</dbReference>
<evidence type="ECO:0000256" key="11">
    <source>
        <dbReference type="ARBA" id="ARBA00022840"/>
    </source>
</evidence>
<evidence type="ECO:0000256" key="16">
    <source>
        <dbReference type="HAMAP-Rule" id="MF_01274"/>
    </source>
</evidence>
<dbReference type="NCBIfam" id="TIGR00671">
    <property type="entry name" value="baf"/>
    <property type="match status" value="1"/>
</dbReference>
<evidence type="ECO:0000256" key="10">
    <source>
        <dbReference type="ARBA" id="ARBA00022777"/>
    </source>
</evidence>
<name>U6RMP3_9BACT</name>
<dbReference type="PANTHER" id="PTHR34265:SF1">
    <property type="entry name" value="TYPE III PANTOTHENATE KINASE"/>
    <property type="match status" value="1"/>
</dbReference>
<dbReference type="Gene3D" id="3.30.420.40">
    <property type="match status" value="1"/>
</dbReference>
<dbReference type="GeneID" id="60063391"/>
<dbReference type="UniPathway" id="UPA00241">
    <property type="reaction ID" value="UER00352"/>
</dbReference>
<keyword evidence="11 16" id="KW-0067">ATP-binding</keyword>
<comment type="cofactor">
    <cofactor evidence="2">
        <name>K(+)</name>
        <dbReference type="ChEBI" id="CHEBI:29103"/>
    </cofactor>
</comment>
<evidence type="ECO:0000256" key="2">
    <source>
        <dbReference type="ARBA" id="ARBA00001958"/>
    </source>
</evidence>
<comment type="caution">
    <text evidence="17">The sequence shown here is derived from an EMBL/GenBank/DDBJ whole genome shotgun (WGS) entry which is preliminary data.</text>
</comment>
<dbReference type="GO" id="GO:0004594">
    <property type="term" value="F:pantothenate kinase activity"/>
    <property type="evidence" value="ECO:0007669"/>
    <property type="project" value="UniProtKB-UniRule"/>
</dbReference>